<proteinExistence type="predicted"/>
<keyword evidence="5" id="KW-0067">ATP-binding</keyword>
<evidence type="ECO:0000256" key="3">
    <source>
        <dbReference type="ARBA" id="ARBA00022741"/>
    </source>
</evidence>
<accession>A0A974CM96</accession>
<dbReference type="Gene3D" id="1.10.510.10">
    <property type="entry name" value="Transferase(Phosphotransferase) domain 1"/>
    <property type="match status" value="1"/>
</dbReference>
<keyword evidence="2" id="KW-0808">Transferase</keyword>
<evidence type="ECO:0000256" key="1">
    <source>
        <dbReference type="ARBA" id="ARBA00022527"/>
    </source>
</evidence>
<dbReference type="Gene3D" id="3.30.200.20">
    <property type="entry name" value="Phosphorylase Kinase, domain 1"/>
    <property type="match status" value="1"/>
</dbReference>
<organism evidence="7 8">
    <name type="scientific">Xenopus laevis</name>
    <name type="common">African clawed frog</name>
    <dbReference type="NCBI Taxonomy" id="8355"/>
    <lineage>
        <taxon>Eukaryota</taxon>
        <taxon>Metazoa</taxon>
        <taxon>Chordata</taxon>
        <taxon>Craniata</taxon>
        <taxon>Vertebrata</taxon>
        <taxon>Euteleostomi</taxon>
        <taxon>Amphibia</taxon>
        <taxon>Batrachia</taxon>
        <taxon>Anura</taxon>
        <taxon>Pipoidea</taxon>
        <taxon>Pipidae</taxon>
        <taxon>Xenopodinae</taxon>
        <taxon>Xenopus</taxon>
        <taxon>Xenopus</taxon>
    </lineage>
</organism>
<keyword evidence="1" id="KW-0723">Serine/threonine-protein kinase</keyword>
<dbReference type="EMBL" id="CM004476">
    <property type="protein sequence ID" value="OCT75984.1"/>
    <property type="molecule type" value="Genomic_DNA"/>
</dbReference>
<evidence type="ECO:0000259" key="6">
    <source>
        <dbReference type="PROSITE" id="PS51285"/>
    </source>
</evidence>
<dbReference type="AlphaFoldDB" id="A0A974CM96"/>
<name>A0A974CM96_XENLA</name>
<dbReference type="InterPro" id="IPR000961">
    <property type="entry name" value="AGC-kinase_C"/>
</dbReference>
<evidence type="ECO:0000256" key="2">
    <source>
        <dbReference type="ARBA" id="ARBA00022679"/>
    </source>
</evidence>
<evidence type="ECO:0000313" key="7">
    <source>
        <dbReference type="EMBL" id="OCT75984.1"/>
    </source>
</evidence>
<sequence length="112" mass="12896">MLNERPYFPLSISEDALDLLFKLLEKNPHRRLGSSKKGAQDVMNHVFFKDIDWTAMLERKVDPPFVPAQQLEDVVSQGASKTPELSPAYIKNESPFIQEANEDFKYIADDWP</sequence>
<protein>
    <recommendedName>
        <fullName evidence="6">AGC-kinase C-terminal domain-containing protein</fullName>
    </recommendedName>
</protein>
<dbReference type="Proteomes" id="UP000694892">
    <property type="component" value="Chromosome 6L"/>
</dbReference>
<gene>
    <name evidence="7" type="ORF">XELAEV_18031171mg</name>
</gene>
<dbReference type="PANTHER" id="PTHR24351">
    <property type="entry name" value="RIBOSOMAL PROTEIN S6 KINASE"/>
    <property type="match status" value="1"/>
</dbReference>
<evidence type="ECO:0000256" key="4">
    <source>
        <dbReference type="ARBA" id="ARBA00022777"/>
    </source>
</evidence>
<evidence type="ECO:0000313" key="8">
    <source>
        <dbReference type="Proteomes" id="UP000694892"/>
    </source>
</evidence>
<dbReference type="OMA" id="LMCEAVI"/>
<evidence type="ECO:0000256" key="5">
    <source>
        <dbReference type="ARBA" id="ARBA00022840"/>
    </source>
</evidence>
<dbReference type="GO" id="GO:0005524">
    <property type="term" value="F:ATP binding"/>
    <property type="evidence" value="ECO:0007669"/>
    <property type="project" value="UniProtKB-KW"/>
</dbReference>
<dbReference type="SUPFAM" id="SSF56112">
    <property type="entry name" value="Protein kinase-like (PK-like)"/>
    <property type="match status" value="1"/>
</dbReference>
<dbReference type="InterPro" id="IPR011009">
    <property type="entry name" value="Kinase-like_dom_sf"/>
</dbReference>
<dbReference type="GO" id="GO:0004674">
    <property type="term" value="F:protein serine/threonine kinase activity"/>
    <property type="evidence" value="ECO:0007669"/>
    <property type="project" value="UniProtKB-KW"/>
</dbReference>
<keyword evidence="4" id="KW-0418">Kinase</keyword>
<reference evidence="8" key="1">
    <citation type="journal article" date="2016" name="Nature">
        <title>Genome evolution in the allotetraploid frog Xenopus laevis.</title>
        <authorList>
            <person name="Session A.M."/>
            <person name="Uno Y."/>
            <person name="Kwon T."/>
            <person name="Chapman J.A."/>
            <person name="Toyoda A."/>
            <person name="Takahashi S."/>
            <person name="Fukui A."/>
            <person name="Hikosaka A."/>
            <person name="Suzuki A."/>
            <person name="Kondo M."/>
            <person name="van Heeringen S.J."/>
            <person name="Quigley I."/>
            <person name="Heinz S."/>
            <person name="Ogino H."/>
            <person name="Ochi H."/>
            <person name="Hellsten U."/>
            <person name="Lyons J.B."/>
            <person name="Simakov O."/>
            <person name="Putnam N."/>
            <person name="Stites J."/>
            <person name="Kuroki Y."/>
            <person name="Tanaka T."/>
            <person name="Michiue T."/>
            <person name="Watanabe M."/>
            <person name="Bogdanovic O."/>
            <person name="Lister R."/>
            <person name="Georgiou G."/>
            <person name="Paranjpe S.S."/>
            <person name="van Kruijsbergen I."/>
            <person name="Shu S."/>
            <person name="Carlson J."/>
            <person name="Kinoshita T."/>
            <person name="Ohta Y."/>
            <person name="Mawaribuchi S."/>
            <person name="Jenkins J."/>
            <person name="Grimwood J."/>
            <person name="Schmutz J."/>
            <person name="Mitros T."/>
            <person name="Mozaffari S.V."/>
            <person name="Suzuki Y."/>
            <person name="Haramoto Y."/>
            <person name="Yamamoto T.S."/>
            <person name="Takagi C."/>
            <person name="Heald R."/>
            <person name="Miller K."/>
            <person name="Haudenschild C."/>
            <person name="Kitzman J."/>
            <person name="Nakayama T."/>
            <person name="Izutsu Y."/>
            <person name="Robert J."/>
            <person name="Fortriede J."/>
            <person name="Burns K."/>
            <person name="Lotay V."/>
            <person name="Karimi K."/>
            <person name="Yasuoka Y."/>
            <person name="Dichmann D.S."/>
            <person name="Flajnik M.F."/>
            <person name="Houston D.W."/>
            <person name="Shendure J."/>
            <person name="DuPasquier L."/>
            <person name="Vize P.D."/>
            <person name="Zorn A.M."/>
            <person name="Ito M."/>
            <person name="Marcotte E.M."/>
            <person name="Wallingford J.B."/>
            <person name="Ito Y."/>
            <person name="Asashima M."/>
            <person name="Ueno N."/>
            <person name="Matsuda Y."/>
            <person name="Veenstra G.J."/>
            <person name="Fujiyama A."/>
            <person name="Harland R.M."/>
            <person name="Taira M."/>
            <person name="Rokhsar D.S."/>
        </authorList>
    </citation>
    <scope>NUCLEOTIDE SEQUENCE [LARGE SCALE GENOMIC DNA]</scope>
    <source>
        <strain evidence="8">J</strain>
    </source>
</reference>
<dbReference type="PROSITE" id="PS51285">
    <property type="entry name" value="AGC_KINASE_CTER"/>
    <property type="match status" value="1"/>
</dbReference>
<feature type="domain" description="AGC-kinase C-terminal" evidence="6">
    <location>
        <begin position="49"/>
        <end position="112"/>
    </location>
</feature>
<keyword evidence="3" id="KW-0547">Nucleotide-binding</keyword>